<evidence type="ECO:0000313" key="3">
    <source>
        <dbReference type="Proteomes" id="UP000053097"/>
    </source>
</evidence>
<organism evidence="2 3">
    <name type="scientific">Ooceraea biroi</name>
    <name type="common">Clonal raider ant</name>
    <name type="synonym">Cerapachys biroi</name>
    <dbReference type="NCBI Taxonomy" id="2015173"/>
    <lineage>
        <taxon>Eukaryota</taxon>
        <taxon>Metazoa</taxon>
        <taxon>Ecdysozoa</taxon>
        <taxon>Arthropoda</taxon>
        <taxon>Hexapoda</taxon>
        <taxon>Insecta</taxon>
        <taxon>Pterygota</taxon>
        <taxon>Neoptera</taxon>
        <taxon>Endopterygota</taxon>
        <taxon>Hymenoptera</taxon>
        <taxon>Apocrita</taxon>
        <taxon>Aculeata</taxon>
        <taxon>Formicoidea</taxon>
        <taxon>Formicidae</taxon>
        <taxon>Dorylinae</taxon>
        <taxon>Ooceraea</taxon>
    </lineage>
</organism>
<keyword evidence="3" id="KW-1185">Reference proteome</keyword>
<name>A0A026WHR5_OOCBI</name>
<protein>
    <submittedName>
        <fullName evidence="2">Uncharacterized protein</fullName>
    </submittedName>
</protein>
<sequence length="64" mass="7572">MARYTRFWKKAFRYLLSIGVARGNSGDSAVLEYAGEKRKRENKGKKGANYWSTWRRKRRTARGE</sequence>
<dbReference type="AlphaFoldDB" id="A0A026WHR5"/>
<accession>A0A026WHR5</accession>
<gene>
    <name evidence="2" type="ORF">X777_03792</name>
</gene>
<evidence type="ECO:0000256" key="1">
    <source>
        <dbReference type="SAM" id="MobiDB-lite"/>
    </source>
</evidence>
<feature type="compositionally biased region" description="Basic residues" evidence="1">
    <location>
        <begin position="54"/>
        <end position="64"/>
    </location>
</feature>
<proteinExistence type="predicted"/>
<evidence type="ECO:0000313" key="2">
    <source>
        <dbReference type="EMBL" id="EZA55538.1"/>
    </source>
</evidence>
<reference evidence="2 3" key="1">
    <citation type="journal article" date="2014" name="Curr. Biol.">
        <title>The genome of the clonal raider ant Cerapachys biroi.</title>
        <authorList>
            <person name="Oxley P.R."/>
            <person name="Ji L."/>
            <person name="Fetter-Pruneda I."/>
            <person name="McKenzie S.K."/>
            <person name="Li C."/>
            <person name="Hu H."/>
            <person name="Zhang G."/>
            <person name="Kronauer D.J."/>
        </authorList>
    </citation>
    <scope>NUCLEOTIDE SEQUENCE [LARGE SCALE GENOMIC DNA]</scope>
</reference>
<dbReference type="EMBL" id="KK107199">
    <property type="protein sequence ID" value="EZA55538.1"/>
    <property type="molecule type" value="Genomic_DNA"/>
</dbReference>
<feature type="region of interest" description="Disordered" evidence="1">
    <location>
        <begin position="37"/>
        <end position="64"/>
    </location>
</feature>
<dbReference type="Proteomes" id="UP000053097">
    <property type="component" value="Unassembled WGS sequence"/>
</dbReference>